<dbReference type="Proteomes" id="UP000193564">
    <property type="component" value="Unassembled WGS sequence"/>
</dbReference>
<dbReference type="OrthoDB" id="147178at2"/>
<dbReference type="EMBL" id="LQOS01000068">
    <property type="protein sequence ID" value="ORV35896.1"/>
    <property type="molecule type" value="Genomic_DNA"/>
</dbReference>
<protein>
    <submittedName>
        <fullName evidence="3">Membrane protein</fullName>
    </submittedName>
</protein>
<gene>
    <name evidence="4" type="ORF">AWC01_17885</name>
    <name evidence="3" type="ORF">MDOR_01000</name>
</gene>
<accession>A0A1X1SXV0</accession>
<dbReference type="AlphaFoldDB" id="A0A1X1SXV0"/>
<dbReference type="RefSeq" id="WP_085192718.1">
    <property type="nucleotide sequence ID" value="NZ_AP022605.1"/>
</dbReference>
<name>A0A1X1SXV0_9MYCO</name>
<reference evidence="3" key="3">
    <citation type="submission" date="2020-02" db="EMBL/GenBank/DDBJ databases">
        <authorList>
            <person name="Matsumoto Y."/>
            <person name="Motooka D."/>
            <person name="Nakamura S."/>
        </authorList>
    </citation>
    <scope>NUCLEOTIDE SEQUENCE</scope>
    <source>
        <strain evidence="3">JCM 12405</strain>
    </source>
</reference>
<dbReference type="EMBL" id="AP022605">
    <property type="protein sequence ID" value="BBZ05931.1"/>
    <property type="molecule type" value="Genomic_DNA"/>
</dbReference>
<dbReference type="Proteomes" id="UP000467201">
    <property type="component" value="Chromosome"/>
</dbReference>
<evidence type="ECO:0000313" key="4">
    <source>
        <dbReference type="EMBL" id="ORV35896.1"/>
    </source>
</evidence>
<feature type="transmembrane region" description="Helical" evidence="1">
    <location>
        <begin position="142"/>
        <end position="162"/>
    </location>
</feature>
<dbReference type="InterPro" id="IPR019251">
    <property type="entry name" value="DUF2231_TM"/>
</dbReference>
<organism evidence="4 5">
    <name type="scientific">Mycolicibacterium doricum</name>
    <dbReference type="NCBI Taxonomy" id="126673"/>
    <lineage>
        <taxon>Bacteria</taxon>
        <taxon>Bacillati</taxon>
        <taxon>Actinomycetota</taxon>
        <taxon>Actinomycetes</taxon>
        <taxon>Mycobacteriales</taxon>
        <taxon>Mycobacteriaceae</taxon>
        <taxon>Mycolicibacterium</taxon>
    </lineage>
</organism>
<sequence>MNIHRILARVEEVESLDAPADASARVASRFVDGARLGRILRGSWLGHPVHPLLVTLPIGTWMTSVVFDVVFDDVATARRLVGVGLAATPPTVLAGWADYALLNKRQQRVGLVHATSNGLGATFFGLAYRAYRKDRVRAARMYSLLGLGAISVGGALGGHLSYAQGAGMFRWQPVRAVTHRSPVEYRRAA</sequence>
<dbReference type="STRING" id="126673.AWC01_17885"/>
<evidence type="ECO:0000313" key="6">
    <source>
        <dbReference type="Proteomes" id="UP000467201"/>
    </source>
</evidence>
<evidence type="ECO:0000313" key="5">
    <source>
        <dbReference type="Proteomes" id="UP000193564"/>
    </source>
</evidence>
<evidence type="ECO:0000259" key="2">
    <source>
        <dbReference type="Pfam" id="PF09990"/>
    </source>
</evidence>
<keyword evidence="5" id="KW-1185">Reference proteome</keyword>
<keyword evidence="1" id="KW-0472">Membrane</keyword>
<keyword evidence="1" id="KW-1133">Transmembrane helix</keyword>
<dbReference type="KEGG" id="mdr:MDOR_01000"/>
<dbReference type="Pfam" id="PF09990">
    <property type="entry name" value="DUF2231"/>
    <property type="match status" value="1"/>
</dbReference>
<feature type="domain" description="DUF2231" evidence="2">
    <location>
        <begin position="46"/>
        <end position="168"/>
    </location>
</feature>
<reference evidence="4 5" key="1">
    <citation type="submission" date="2016-01" db="EMBL/GenBank/DDBJ databases">
        <title>The new phylogeny of the genus Mycobacterium.</title>
        <authorList>
            <person name="Tarcisio F."/>
            <person name="Conor M."/>
            <person name="Antonella G."/>
            <person name="Elisabetta G."/>
            <person name="Giulia F.S."/>
            <person name="Sara T."/>
            <person name="Anna F."/>
            <person name="Clotilde B."/>
            <person name="Roberto B."/>
            <person name="Veronica D.S."/>
            <person name="Fabio R."/>
            <person name="Monica P."/>
            <person name="Olivier J."/>
            <person name="Enrico T."/>
            <person name="Nicola S."/>
        </authorList>
    </citation>
    <scope>NUCLEOTIDE SEQUENCE [LARGE SCALE GENOMIC DNA]</scope>
    <source>
        <strain evidence="4 5">DSM 44339</strain>
    </source>
</reference>
<evidence type="ECO:0000256" key="1">
    <source>
        <dbReference type="SAM" id="Phobius"/>
    </source>
</evidence>
<keyword evidence="1" id="KW-0812">Transmembrane</keyword>
<proteinExistence type="predicted"/>
<evidence type="ECO:0000313" key="3">
    <source>
        <dbReference type="EMBL" id="BBZ05931.1"/>
    </source>
</evidence>
<reference evidence="3 6" key="2">
    <citation type="journal article" date="2019" name="Emerg. Microbes Infect.">
        <title>Comprehensive subspecies identification of 175 nontuberculous mycobacteria species based on 7547 genomic profiles.</title>
        <authorList>
            <person name="Matsumoto Y."/>
            <person name="Kinjo T."/>
            <person name="Motooka D."/>
            <person name="Nabeya D."/>
            <person name="Jung N."/>
            <person name="Uechi K."/>
            <person name="Horii T."/>
            <person name="Iida T."/>
            <person name="Fujita J."/>
            <person name="Nakamura S."/>
        </authorList>
    </citation>
    <scope>NUCLEOTIDE SEQUENCE [LARGE SCALE GENOMIC DNA]</scope>
    <source>
        <strain evidence="3 6">JCM 12405</strain>
    </source>
</reference>